<protein>
    <submittedName>
        <fullName evidence="2">Unannotated protein</fullName>
    </submittedName>
</protein>
<dbReference type="Gene3D" id="3.40.1000.10">
    <property type="entry name" value="Mog1/PsbP, alpha/beta/alpha sandwich"/>
    <property type="match status" value="1"/>
</dbReference>
<proteinExistence type="predicted"/>
<reference evidence="2" key="1">
    <citation type="submission" date="2020-05" db="EMBL/GenBank/DDBJ databases">
        <authorList>
            <person name="Chiriac C."/>
            <person name="Salcher M."/>
            <person name="Ghai R."/>
            <person name="Kavagutti S V."/>
        </authorList>
    </citation>
    <scope>NUCLEOTIDE SEQUENCE</scope>
</reference>
<feature type="region of interest" description="Disordered" evidence="1">
    <location>
        <begin position="22"/>
        <end position="73"/>
    </location>
</feature>
<name>A0A6J7HTH4_9ZZZZ</name>
<accession>A0A6J7HTH4</accession>
<evidence type="ECO:0000313" key="2">
    <source>
        <dbReference type="EMBL" id="CAB4923644.1"/>
    </source>
</evidence>
<dbReference type="PROSITE" id="PS51257">
    <property type="entry name" value="PROKAR_LIPOPROTEIN"/>
    <property type="match status" value="1"/>
</dbReference>
<feature type="compositionally biased region" description="Low complexity" evidence="1">
    <location>
        <begin position="29"/>
        <end position="63"/>
    </location>
</feature>
<dbReference type="EMBL" id="CAFBMK010000119">
    <property type="protein sequence ID" value="CAB4923644.1"/>
    <property type="molecule type" value="Genomic_DNA"/>
</dbReference>
<dbReference type="AlphaFoldDB" id="A0A6J7HTH4"/>
<sequence length="212" mass="21850">MRVHPSVPAAAAILALTLGGCGSDDEEPTASTPGGTTATQGAGAPTTTDGTADSGGTAADGGTEITGTGYRTVVPTGWKDASAQTAGTAIRIDRTYAGPPKDGFAANVVIIRENPPSLKGVKIEDVEKQLREQGAGVLGAPVPDAEEPLSLDGEDAVRWTLRRSQGGRQLVQRQLASIHDDQLFTVTLSSTAEDDGDGEANLRSLVDGWKWE</sequence>
<gene>
    <name evidence="2" type="ORF">UFOPK3564_01980</name>
</gene>
<organism evidence="2">
    <name type="scientific">freshwater metagenome</name>
    <dbReference type="NCBI Taxonomy" id="449393"/>
    <lineage>
        <taxon>unclassified sequences</taxon>
        <taxon>metagenomes</taxon>
        <taxon>ecological metagenomes</taxon>
    </lineage>
</organism>
<evidence type="ECO:0000256" key="1">
    <source>
        <dbReference type="SAM" id="MobiDB-lite"/>
    </source>
</evidence>